<dbReference type="STRING" id="1411621.AUC43_00855"/>
<proteinExistence type="inferred from homology"/>
<keyword evidence="9" id="KW-1185">Reference proteome</keyword>
<dbReference type="RefSeq" id="WP_068198010.1">
    <property type="nucleotide sequence ID" value="NZ_CP013909.1"/>
</dbReference>
<keyword evidence="5" id="KW-0804">Transcription</keyword>
<comment type="similarity">
    <text evidence="1">Belongs to the sigma-70 factor family. ECF subfamily.</text>
</comment>
<dbReference type="GO" id="GO:0006352">
    <property type="term" value="P:DNA-templated transcription initiation"/>
    <property type="evidence" value="ECO:0007669"/>
    <property type="project" value="InterPro"/>
</dbReference>
<keyword evidence="4" id="KW-0238">DNA-binding</keyword>
<dbReference type="NCBIfam" id="TIGR02937">
    <property type="entry name" value="sigma70-ECF"/>
    <property type="match status" value="1"/>
</dbReference>
<evidence type="ECO:0000256" key="5">
    <source>
        <dbReference type="ARBA" id="ARBA00023163"/>
    </source>
</evidence>
<evidence type="ECO:0000256" key="2">
    <source>
        <dbReference type="ARBA" id="ARBA00023015"/>
    </source>
</evidence>
<dbReference type="PANTHER" id="PTHR43133">
    <property type="entry name" value="RNA POLYMERASE ECF-TYPE SIGMA FACTO"/>
    <property type="match status" value="1"/>
</dbReference>
<dbReference type="SUPFAM" id="SSF88946">
    <property type="entry name" value="Sigma2 domain of RNA polymerase sigma factors"/>
    <property type="match status" value="1"/>
</dbReference>
<evidence type="ECO:0000313" key="9">
    <source>
        <dbReference type="Proteomes" id="UP000059542"/>
    </source>
</evidence>
<evidence type="ECO:0000256" key="3">
    <source>
        <dbReference type="ARBA" id="ARBA00023082"/>
    </source>
</evidence>
<keyword evidence="3" id="KW-0731">Sigma factor</keyword>
<keyword evidence="2" id="KW-0805">Transcription regulation</keyword>
<dbReference type="InterPro" id="IPR013249">
    <property type="entry name" value="RNA_pol_sigma70_r4_t2"/>
</dbReference>
<dbReference type="InterPro" id="IPR007627">
    <property type="entry name" value="RNA_pol_sigma70_r2"/>
</dbReference>
<dbReference type="KEGG" id="hyg:AUC43_00855"/>
<dbReference type="AlphaFoldDB" id="A0A0U3T2I0"/>
<dbReference type="OrthoDB" id="9798255at2"/>
<feature type="domain" description="RNA polymerase sigma-70 region 2" evidence="6">
    <location>
        <begin position="15"/>
        <end position="81"/>
    </location>
</feature>
<dbReference type="InterPro" id="IPR013324">
    <property type="entry name" value="RNA_pol_sigma_r3/r4-like"/>
</dbReference>
<dbReference type="InterPro" id="IPR013325">
    <property type="entry name" value="RNA_pol_sigma_r2"/>
</dbReference>
<dbReference type="EMBL" id="CP013909">
    <property type="protein sequence ID" value="ALW87155.1"/>
    <property type="molecule type" value="Genomic_DNA"/>
</dbReference>
<accession>A0A0U3T2I0</accession>
<dbReference type="InterPro" id="IPR014284">
    <property type="entry name" value="RNA_pol_sigma-70_dom"/>
</dbReference>
<dbReference type="InterPro" id="IPR036388">
    <property type="entry name" value="WH-like_DNA-bd_sf"/>
</dbReference>
<evidence type="ECO:0000256" key="4">
    <source>
        <dbReference type="ARBA" id="ARBA00023125"/>
    </source>
</evidence>
<reference evidence="8 9" key="1">
    <citation type="submission" date="2015-12" db="EMBL/GenBank/DDBJ databases">
        <authorList>
            <person name="Shamseldin A."/>
            <person name="Moawad H."/>
            <person name="Abd El-Rahim W.M."/>
            <person name="Sadowsky M.J."/>
        </authorList>
    </citation>
    <scope>NUCLEOTIDE SEQUENCE [LARGE SCALE GENOMIC DNA]</scope>
    <source>
        <strain evidence="8 9">DG5B</strain>
    </source>
</reference>
<dbReference type="Pfam" id="PF08281">
    <property type="entry name" value="Sigma70_r4_2"/>
    <property type="match status" value="1"/>
</dbReference>
<dbReference type="GO" id="GO:0003677">
    <property type="term" value="F:DNA binding"/>
    <property type="evidence" value="ECO:0007669"/>
    <property type="project" value="UniProtKB-KW"/>
</dbReference>
<dbReference type="Gene3D" id="1.10.1740.10">
    <property type="match status" value="1"/>
</dbReference>
<sequence length="174" mass="20187">MLRVKGGDLDRMGLLFERYHRQLFGFLYHMLGRADASEDLVQNVFYRMLKYRHTFTGDGEFRTWMYHLARNVLADFIKKNRHDAHHTDIDSMAEHLAGGAAADASLEQAQDVALLHQALGRLRPEDREILVLSRFQEMKYGEIARVLNTTEGAVKVRVHRAMNELKASYLRIEN</sequence>
<dbReference type="Gene3D" id="1.10.10.10">
    <property type="entry name" value="Winged helix-like DNA-binding domain superfamily/Winged helix DNA-binding domain"/>
    <property type="match status" value="1"/>
</dbReference>
<protein>
    <submittedName>
        <fullName evidence="8">RNA polymerase subunit sigma-24</fullName>
    </submittedName>
</protein>
<evidence type="ECO:0000256" key="1">
    <source>
        <dbReference type="ARBA" id="ARBA00010641"/>
    </source>
</evidence>
<dbReference type="Pfam" id="PF04542">
    <property type="entry name" value="Sigma70_r2"/>
    <property type="match status" value="1"/>
</dbReference>
<feature type="domain" description="RNA polymerase sigma factor 70 region 4 type 2" evidence="7">
    <location>
        <begin position="114"/>
        <end position="165"/>
    </location>
</feature>
<dbReference type="GO" id="GO:0016987">
    <property type="term" value="F:sigma factor activity"/>
    <property type="evidence" value="ECO:0007669"/>
    <property type="project" value="UniProtKB-KW"/>
</dbReference>
<gene>
    <name evidence="8" type="ORF">AUC43_00855</name>
</gene>
<dbReference type="SUPFAM" id="SSF88659">
    <property type="entry name" value="Sigma3 and sigma4 domains of RNA polymerase sigma factors"/>
    <property type="match status" value="1"/>
</dbReference>
<dbReference type="CDD" id="cd06171">
    <property type="entry name" value="Sigma70_r4"/>
    <property type="match status" value="1"/>
</dbReference>
<evidence type="ECO:0000259" key="6">
    <source>
        <dbReference type="Pfam" id="PF04542"/>
    </source>
</evidence>
<dbReference type="InterPro" id="IPR039425">
    <property type="entry name" value="RNA_pol_sigma-70-like"/>
</dbReference>
<evidence type="ECO:0000259" key="7">
    <source>
        <dbReference type="Pfam" id="PF08281"/>
    </source>
</evidence>
<evidence type="ECO:0000313" key="8">
    <source>
        <dbReference type="EMBL" id="ALW87155.1"/>
    </source>
</evidence>
<dbReference type="Proteomes" id="UP000059542">
    <property type="component" value="Chromosome"/>
</dbReference>
<organism evidence="8 9">
    <name type="scientific">Hymenobacter sedentarius</name>
    <dbReference type="NCBI Taxonomy" id="1411621"/>
    <lineage>
        <taxon>Bacteria</taxon>
        <taxon>Pseudomonadati</taxon>
        <taxon>Bacteroidota</taxon>
        <taxon>Cytophagia</taxon>
        <taxon>Cytophagales</taxon>
        <taxon>Hymenobacteraceae</taxon>
        <taxon>Hymenobacter</taxon>
    </lineage>
</organism>
<name>A0A0U3T2I0_9BACT</name>
<dbReference type="PANTHER" id="PTHR43133:SF8">
    <property type="entry name" value="RNA POLYMERASE SIGMA FACTOR HI_1459-RELATED"/>
    <property type="match status" value="1"/>
</dbReference>